<dbReference type="InterPro" id="IPR015943">
    <property type="entry name" value="WD40/YVTN_repeat-like_dom_sf"/>
</dbReference>
<evidence type="ECO:0000313" key="5">
    <source>
        <dbReference type="Proteomes" id="UP000662783"/>
    </source>
</evidence>
<dbReference type="InterPro" id="IPR031778">
    <property type="entry name" value="Sortilin_N"/>
</dbReference>
<evidence type="ECO:0000256" key="1">
    <source>
        <dbReference type="ARBA" id="ARBA00022737"/>
    </source>
</evidence>
<organism evidence="4 5">
    <name type="scientific">Fulvivirga lutea</name>
    <dbReference type="NCBI Taxonomy" id="2810512"/>
    <lineage>
        <taxon>Bacteria</taxon>
        <taxon>Pseudomonadati</taxon>
        <taxon>Bacteroidota</taxon>
        <taxon>Cytophagia</taxon>
        <taxon>Cytophagales</taxon>
        <taxon>Fulvivirgaceae</taxon>
        <taxon>Fulvivirga</taxon>
    </lineage>
</organism>
<dbReference type="AlphaFoldDB" id="A0A974WG61"/>
<sequence>MIRKNISYLLITALLLTTLVSFSQRKRNSNTSSTSASALVDSVFSGIKLRNIGPALMSGRIADVAIHPENESVWYVAVGSGGVWKTENAGTTWTPIFDDQSSYSIGCVTIDPNNPHTIWVGTGENVGGRHVGFGDGVYRSDDGGENWSNMGLKASEHISKIIVHPSNSNIVWVAAQGPLWKSGGERGLYKTTDGGKTWKKTLGDNEWTGVTDILIDPRNPDVLYAATWDRHRTVAAYMGGGPGSGIHKSTDGGETWIELTDGLPTSNMGKIGLAISPQQPDIVYAAIELDRRTGGVYRSSDKGMTWEKRSDAVSGATGPHYYQELYASPHEFEKLYLVDVRLQVSEDGGKNFHLINYEHKHSDNHAIAFKKSDPNYILVGTDGGIYESFDNTKNWRFIKNLPVTQFYKVAVDDSEPFYNIYGGTQDNSTQGGPSRTDNVQGIQNGDWKIVLDWDGHQPATEPGNPNIMYGERQEGNISRIDLKTGEVIDIQPQPDKDEPHERFNWDAPILVSPHSPSTIYFASYRVWKSENRGDKWTAISGDLTKNQNRIELPIMGRKQSWDNAWDFLAMSNYNTITSLAESPKKAGVIYAGTDDGLIQVTENGGESWRKIEVANLPGVPSTAFVNDIKADLFDENTVYVALDNHKYGDFKPYLLKSTDKGRTWSSITGNLPSKTLVWRMVQDHVNPQLLFAGTEYGIYFTINGGKNWVKVAGAPTISFRDLAIQRRENDLIGASFGRGFFVLDDYSVLRDVTEAKLQQEAALYSTRKAWWYIPRSDISFDEPKGSLGAAHYVAPNPEFGAVFTYYLKEELKSKKDARQESEKQAEKTKSNISFPGYENVLAEENQLEPQIWLTVEDSSGKVIRRIKGNTTSGFHRIAWDLRHPLPEAIALGQDPSEDEPAGMLAAPGKYKVSLSKVVDGKTTQLAEPIEFDVVPLREGTLKGASPEVVADFMRNYETAYGRKTAVDIRLENLTSRSNAVAKSIANSNTKPGVLDTRYNTIRSKIQSLETQVNGNKAKLQIGEKTKPNLGERIFALYRGLSNSTYGPTETHKKTMSIITEELDSVEGNLKSLEAELSALVKDLQKAGAPWVEGMD</sequence>
<dbReference type="SUPFAM" id="SSF50939">
    <property type="entry name" value="Sialidases"/>
    <property type="match status" value="1"/>
</dbReference>
<dbReference type="CDD" id="cd15482">
    <property type="entry name" value="Sialidase_non-viral"/>
    <property type="match status" value="1"/>
</dbReference>
<reference evidence="4" key="1">
    <citation type="submission" date="2021-02" db="EMBL/GenBank/DDBJ databases">
        <title>Fulvivirga sp. S481 isolated from sea water.</title>
        <authorList>
            <person name="Bae S.S."/>
            <person name="Baek K."/>
        </authorList>
    </citation>
    <scope>NUCLEOTIDE SEQUENCE</scope>
    <source>
        <strain evidence="4">S481</strain>
    </source>
</reference>
<dbReference type="EMBL" id="CP070608">
    <property type="protein sequence ID" value="QSE97013.1"/>
    <property type="molecule type" value="Genomic_DNA"/>
</dbReference>
<dbReference type="GO" id="GO:0016787">
    <property type="term" value="F:hydrolase activity"/>
    <property type="evidence" value="ECO:0007669"/>
    <property type="project" value="UniProtKB-KW"/>
</dbReference>
<dbReference type="Gene3D" id="2.130.10.10">
    <property type="entry name" value="YVTN repeat-like/Quinoprotein amine dehydrogenase"/>
    <property type="match status" value="4"/>
</dbReference>
<keyword evidence="1" id="KW-0677">Repeat</keyword>
<dbReference type="PANTHER" id="PTHR43739:SF5">
    <property type="entry name" value="EXO-ALPHA-SIALIDASE"/>
    <property type="match status" value="1"/>
</dbReference>
<dbReference type="Proteomes" id="UP000662783">
    <property type="component" value="Chromosome"/>
</dbReference>
<dbReference type="PANTHER" id="PTHR43739">
    <property type="entry name" value="XYLOGLUCANASE (EUROFUNG)"/>
    <property type="match status" value="1"/>
</dbReference>
<dbReference type="SUPFAM" id="SSF110296">
    <property type="entry name" value="Oligoxyloglucan reducing end-specific cellobiohydrolase"/>
    <property type="match status" value="1"/>
</dbReference>
<dbReference type="SUPFAM" id="SSF57997">
    <property type="entry name" value="Tropomyosin"/>
    <property type="match status" value="1"/>
</dbReference>
<evidence type="ECO:0000256" key="2">
    <source>
        <dbReference type="SAM" id="Coils"/>
    </source>
</evidence>
<gene>
    <name evidence="4" type="ORF">JR347_15655</name>
</gene>
<keyword evidence="5" id="KW-1185">Reference proteome</keyword>
<accession>A0A974WG61</accession>
<feature type="coiled-coil region" evidence="2">
    <location>
        <begin position="1055"/>
        <end position="1082"/>
    </location>
</feature>
<dbReference type="InterPro" id="IPR036278">
    <property type="entry name" value="Sialidase_sf"/>
</dbReference>
<evidence type="ECO:0000313" key="4">
    <source>
        <dbReference type="EMBL" id="QSE97013.1"/>
    </source>
</evidence>
<feature type="domain" description="Sortilin N-terminal" evidence="3">
    <location>
        <begin position="137"/>
        <end position="263"/>
    </location>
</feature>
<protein>
    <submittedName>
        <fullName evidence="4">Glycosyl hydrolase</fullName>
    </submittedName>
</protein>
<dbReference type="Pfam" id="PF15902">
    <property type="entry name" value="Sortilin-Vps10"/>
    <property type="match status" value="1"/>
</dbReference>
<dbReference type="InterPro" id="IPR052025">
    <property type="entry name" value="Xyloglucanase_GH74"/>
</dbReference>
<proteinExistence type="predicted"/>
<name>A0A974WG61_9BACT</name>
<dbReference type="RefSeq" id="WP_205721526.1">
    <property type="nucleotide sequence ID" value="NZ_CP070608.1"/>
</dbReference>
<dbReference type="Gene3D" id="2.60.40.4070">
    <property type="match status" value="1"/>
</dbReference>
<dbReference type="KEGG" id="fuv:JR347_15655"/>
<dbReference type="GO" id="GO:0010411">
    <property type="term" value="P:xyloglucan metabolic process"/>
    <property type="evidence" value="ECO:0007669"/>
    <property type="project" value="TreeGrafter"/>
</dbReference>
<keyword evidence="4" id="KW-0378">Hydrolase</keyword>
<keyword evidence="2" id="KW-0175">Coiled coil</keyword>
<evidence type="ECO:0000259" key="3">
    <source>
        <dbReference type="Pfam" id="PF15902"/>
    </source>
</evidence>